<dbReference type="GO" id="GO:0042026">
    <property type="term" value="P:protein refolding"/>
    <property type="evidence" value="ECO:0007669"/>
    <property type="project" value="TreeGrafter"/>
</dbReference>
<dbReference type="GO" id="GO:0006260">
    <property type="term" value="P:DNA replication"/>
    <property type="evidence" value="ECO:0007669"/>
    <property type="project" value="UniProtKB-KW"/>
</dbReference>
<feature type="binding site" evidence="9">
    <location>
        <position position="161"/>
    </location>
    <ligand>
        <name>Zn(2+)</name>
        <dbReference type="ChEBI" id="CHEBI:29105"/>
        <label>1</label>
    </ligand>
</feature>
<evidence type="ECO:0000256" key="1">
    <source>
        <dbReference type="ARBA" id="ARBA00022490"/>
    </source>
</evidence>
<dbReference type="GO" id="GO:0005524">
    <property type="term" value="F:ATP binding"/>
    <property type="evidence" value="ECO:0007669"/>
    <property type="project" value="InterPro"/>
</dbReference>
<evidence type="ECO:0000256" key="9">
    <source>
        <dbReference type="HAMAP-Rule" id="MF_01152"/>
    </source>
</evidence>
<dbReference type="PROSITE" id="PS51188">
    <property type="entry name" value="ZF_CR"/>
    <property type="match status" value="1"/>
</dbReference>
<dbReference type="InterPro" id="IPR036869">
    <property type="entry name" value="J_dom_sf"/>
</dbReference>
<evidence type="ECO:0000259" key="12">
    <source>
        <dbReference type="PROSITE" id="PS50076"/>
    </source>
</evidence>
<dbReference type="GO" id="GO:0051082">
    <property type="term" value="F:unfolded protein binding"/>
    <property type="evidence" value="ECO:0007669"/>
    <property type="project" value="UniProtKB-UniRule"/>
</dbReference>
<dbReference type="PANTHER" id="PTHR43096:SF48">
    <property type="entry name" value="CHAPERONE PROTEIN DNAJ"/>
    <property type="match status" value="1"/>
</dbReference>
<dbReference type="InterPro" id="IPR012724">
    <property type="entry name" value="DnaJ"/>
</dbReference>
<keyword evidence="2 9" id="KW-0235">DNA replication</keyword>
<accession>A0A6J4R057</accession>
<dbReference type="Pfam" id="PF00226">
    <property type="entry name" value="DnaJ"/>
    <property type="match status" value="1"/>
</dbReference>
<dbReference type="InterPro" id="IPR001305">
    <property type="entry name" value="HSP_DnaJ_Cys-rich_dom"/>
</dbReference>
<feature type="binding site" evidence="9">
    <location>
        <position position="158"/>
    </location>
    <ligand>
        <name>Zn(2+)</name>
        <dbReference type="ChEBI" id="CHEBI:29105"/>
        <label>1</label>
    </ligand>
</feature>
<dbReference type="SMART" id="SM00271">
    <property type="entry name" value="DnaJ"/>
    <property type="match status" value="1"/>
</dbReference>
<dbReference type="Pfam" id="PF00684">
    <property type="entry name" value="DnaJ_CXXCXGXG"/>
    <property type="match status" value="1"/>
</dbReference>
<feature type="repeat" description="CXXCXGXG motif" evidence="9">
    <location>
        <begin position="198"/>
        <end position="205"/>
    </location>
</feature>
<evidence type="ECO:0000256" key="10">
    <source>
        <dbReference type="PROSITE-ProRule" id="PRU00546"/>
    </source>
</evidence>
<dbReference type="InterPro" id="IPR002939">
    <property type="entry name" value="DnaJ_C"/>
</dbReference>
<reference evidence="14" key="1">
    <citation type="submission" date="2020-02" db="EMBL/GenBank/DDBJ databases">
        <authorList>
            <person name="Meier V. D."/>
        </authorList>
    </citation>
    <scope>NUCLEOTIDE SEQUENCE</scope>
    <source>
        <strain evidence="14">AVDCRST_MAG37</strain>
    </source>
</reference>
<dbReference type="SUPFAM" id="SSF57938">
    <property type="entry name" value="DnaJ/Hsp40 cysteine-rich domain"/>
    <property type="match status" value="1"/>
</dbReference>
<dbReference type="InterPro" id="IPR001623">
    <property type="entry name" value="DnaJ_domain"/>
</dbReference>
<organism evidence="14">
    <name type="scientific">uncultured Rubrobacteraceae bacterium</name>
    <dbReference type="NCBI Taxonomy" id="349277"/>
    <lineage>
        <taxon>Bacteria</taxon>
        <taxon>Bacillati</taxon>
        <taxon>Actinomycetota</taxon>
        <taxon>Rubrobacteria</taxon>
        <taxon>Rubrobacterales</taxon>
        <taxon>Rubrobacteraceae</taxon>
        <taxon>environmental samples</taxon>
    </lineage>
</organism>
<evidence type="ECO:0000256" key="5">
    <source>
        <dbReference type="ARBA" id="ARBA00022771"/>
    </source>
</evidence>
<evidence type="ECO:0000256" key="4">
    <source>
        <dbReference type="ARBA" id="ARBA00022737"/>
    </source>
</evidence>
<feature type="domain" description="J" evidence="12">
    <location>
        <begin position="6"/>
        <end position="71"/>
    </location>
</feature>
<keyword evidence="7 9" id="KW-0346">Stress response</keyword>
<feature type="binding site" evidence="9">
    <location>
        <position position="172"/>
    </location>
    <ligand>
        <name>Zn(2+)</name>
        <dbReference type="ChEBI" id="CHEBI:29105"/>
        <label>2</label>
    </ligand>
</feature>
<dbReference type="PRINTS" id="PR00625">
    <property type="entry name" value="JDOMAIN"/>
</dbReference>
<evidence type="ECO:0000259" key="13">
    <source>
        <dbReference type="PROSITE" id="PS51188"/>
    </source>
</evidence>
<evidence type="ECO:0000313" key="14">
    <source>
        <dbReference type="EMBL" id="CAA9460187.1"/>
    </source>
</evidence>
<comment type="function">
    <text evidence="9">Participates actively in the response to hyperosmotic and heat shock by preventing the aggregation of stress-denatured proteins and by disaggregating proteins, also in an autonomous, DnaK-independent fashion. Unfolded proteins bind initially to DnaJ; upon interaction with the DnaJ-bound protein, DnaK hydrolyzes its bound ATP, resulting in the formation of a stable complex. GrpE releases ADP from DnaK; ATP binding to DnaK triggers the release of the substrate protein, thus completing the reaction cycle. Several rounds of ATP-dependent interactions between DnaJ, DnaK and GrpE are required for fully efficient folding. Also involved, together with DnaK and GrpE, in the DNA replication of plasmids through activation of initiation proteins.</text>
</comment>
<dbReference type="Pfam" id="PF01556">
    <property type="entry name" value="DnaJ_C"/>
    <property type="match status" value="1"/>
</dbReference>
<feature type="repeat" description="CXXCXGXG motif" evidence="9">
    <location>
        <begin position="212"/>
        <end position="219"/>
    </location>
</feature>
<dbReference type="NCBIfam" id="NF008035">
    <property type="entry name" value="PRK10767.1"/>
    <property type="match status" value="1"/>
</dbReference>
<feature type="region of interest" description="Disordered" evidence="11">
    <location>
        <begin position="304"/>
        <end position="325"/>
    </location>
</feature>
<evidence type="ECO:0000256" key="8">
    <source>
        <dbReference type="ARBA" id="ARBA00023186"/>
    </source>
</evidence>
<evidence type="ECO:0000256" key="11">
    <source>
        <dbReference type="SAM" id="MobiDB-lite"/>
    </source>
</evidence>
<dbReference type="Gene3D" id="6.20.20.10">
    <property type="match status" value="2"/>
</dbReference>
<keyword evidence="6 9" id="KW-0862">Zinc</keyword>
<dbReference type="GO" id="GO:0008270">
    <property type="term" value="F:zinc ion binding"/>
    <property type="evidence" value="ECO:0007669"/>
    <property type="project" value="UniProtKB-UniRule"/>
</dbReference>
<feature type="binding site" evidence="9">
    <location>
        <position position="201"/>
    </location>
    <ligand>
        <name>Zn(2+)</name>
        <dbReference type="ChEBI" id="CHEBI:29105"/>
        <label>2</label>
    </ligand>
</feature>
<evidence type="ECO:0000256" key="7">
    <source>
        <dbReference type="ARBA" id="ARBA00023016"/>
    </source>
</evidence>
<evidence type="ECO:0000256" key="3">
    <source>
        <dbReference type="ARBA" id="ARBA00022723"/>
    </source>
</evidence>
<comment type="subcellular location">
    <subcellularLocation>
        <location evidence="9">Cytoplasm</location>
    </subcellularLocation>
</comment>
<keyword evidence="3 9" id="KW-0479">Metal-binding</keyword>
<feature type="domain" description="CR-type" evidence="13">
    <location>
        <begin position="145"/>
        <end position="224"/>
    </location>
</feature>
<dbReference type="CDD" id="cd06257">
    <property type="entry name" value="DnaJ"/>
    <property type="match status" value="1"/>
</dbReference>
<comment type="similarity">
    <text evidence="9">Belongs to the DnaJ family.</text>
</comment>
<dbReference type="SUPFAM" id="SSF46565">
    <property type="entry name" value="Chaperone J-domain"/>
    <property type="match status" value="1"/>
</dbReference>
<comment type="subunit">
    <text evidence="9">Homodimer.</text>
</comment>
<dbReference type="GO" id="GO:0009408">
    <property type="term" value="P:response to heat"/>
    <property type="evidence" value="ECO:0007669"/>
    <property type="project" value="InterPro"/>
</dbReference>
<feature type="repeat" description="CXXCXGXG motif" evidence="9">
    <location>
        <begin position="158"/>
        <end position="165"/>
    </location>
</feature>
<dbReference type="InterPro" id="IPR036410">
    <property type="entry name" value="HSP_DnaJ_Cys-rich_dom_sf"/>
</dbReference>
<keyword evidence="1 9" id="KW-0963">Cytoplasm</keyword>
<evidence type="ECO:0000256" key="6">
    <source>
        <dbReference type="ARBA" id="ARBA00022833"/>
    </source>
</evidence>
<dbReference type="HAMAP" id="MF_01152">
    <property type="entry name" value="DnaJ"/>
    <property type="match status" value="1"/>
</dbReference>
<dbReference type="Gene3D" id="1.10.287.110">
    <property type="entry name" value="DnaJ domain"/>
    <property type="match status" value="1"/>
</dbReference>
<comment type="domain">
    <text evidence="9">The J domain is necessary and sufficient to stimulate DnaK ATPase activity. Zinc center 1 plays an important role in the autonomous, DnaK-independent chaperone activity of DnaJ. Zinc center 2 is essential for interaction with DnaK and for DnaJ activity.</text>
</comment>
<comment type="cofactor">
    <cofactor evidence="9">
        <name>Zn(2+)</name>
        <dbReference type="ChEBI" id="CHEBI:29105"/>
    </cofactor>
    <text evidence="9">Binds 2 Zn(2+) ions per monomer.</text>
</comment>
<feature type="binding site" evidence="9">
    <location>
        <position position="212"/>
    </location>
    <ligand>
        <name>Zn(2+)</name>
        <dbReference type="ChEBI" id="CHEBI:29105"/>
        <label>1</label>
    </ligand>
</feature>
<feature type="binding site" evidence="9">
    <location>
        <position position="198"/>
    </location>
    <ligand>
        <name>Zn(2+)</name>
        <dbReference type="ChEBI" id="CHEBI:29105"/>
        <label>2</label>
    </ligand>
</feature>
<evidence type="ECO:0000256" key="2">
    <source>
        <dbReference type="ARBA" id="ARBA00022705"/>
    </source>
</evidence>
<protein>
    <recommendedName>
        <fullName evidence="9">Chaperone protein DnaJ</fullName>
    </recommendedName>
</protein>
<dbReference type="AlphaFoldDB" id="A0A6J4R057"/>
<dbReference type="PROSITE" id="PS50076">
    <property type="entry name" value="DNAJ_2"/>
    <property type="match status" value="1"/>
</dbReference>
<sequence length="385" mass="41931">MASKRDYYEVLGLSREASDTEIKKAYRRLAREHHPDANPGDPGAEDRFKELTEAYEVLSSAQARRAYDTYGHQVPRGSGQGGTPGGDPFGGFQDIFETFFGDRFGDRFGESGFGSFFGGTSARAPSRGGDAEVEVEVTLQEAATETEREVKVQIVRECSVCSGAGGTETRQCETCGGAGAVRTVRQSLLGQMVSTQACPTCSGRGRIIIVECENCRGSGRVAEIVTRRIQVPAGIEDGMSIRIVGGGHAGERGAPAGDLYVKIKVKEDPELMRDGDDLIHRMRINFVEAALGTEVEAPTLEGSRPVRLEPGTQPGTTHTLRGEGMPRLRRRGRGDLKVVVDVMVPSRLSSEQRELLRRFEEISGEETYNNGGGESFFDRLRSVFR</sequence>
<dbReference type="CDD" id="cd10747">
    <property type="entry name" value="DnaJ_C"/>
    <property type="match status" value="1"/>
</dbReference>
<dbReference type="EMBL" id="CADCVD010000189">
    <property type="protein sequence ID" value="CAA9460187.1"/>
    <property type="molecule type" value="Genomic_DNA"/>
</dbReference>
<feature type="repeat" description="CXXCXGXG motif" evidence="9">
    <location>
        <begin position="172"/>
        <end position="179"/>
    </location>
</feature>
<feature type="binding site" evidence="9">
    <location>
        <position position="215"/>
    </location>
    <ligand>
        <name>Zn(2+)</name>
        <dbReference type="ChEBI" id="CHEBI:29105"/>
        <label>1</label>
    </ligand>
</feature>
<feature type="binding site" evidence="9">
    <location>
        <position position="175"/>
    </location>
    <ligand>
        <name>Zn(2+)</name>
        <dbReference type="ChEBI" id="CHEBI:29105"/>
        <label>2</label>
    </ligand>
</feature>
<dbReference type="SUPFAM" id="SSF49493">
    <property type="entry name" value="HSP40/DnaJ peptide-binding domain"/>
    <property type="match status" value="2"/>
</dbReference>
<gene>
    <name evidence="9" type="primary">dnaJ</name>
    <name evidence="14" type="ORF">AVDCRST_MAG37-3658</name>
</gene>
<name>A0A6J4R057_9ACTN</name>
<keyword evidence="5 9" id="KW-0863">Zinc-finger</keyword>
<dbReference type="GO" id="GO:0031072">
    <property type="term" value="F:heat shock protein binding"/>
    <property type="evidence" value="ECO:0007669"/>
    <property type="project" value="InterPro"/>
</dbReference>
<proteinExistence type="inferred from homology"/>
<dbReference type="Gene3D" id="2.60.260.20">
    <property type="entry name" value="Urease metallochaperone UreE, N-terminal domain"/>
    <property type="match status" value="2"/>
</dbReference>
<dbReference type="FunFam" id="2.60.260.20:FF:000005">
    <property type="entry name" value="Chaperone protein dnaJ 1, mitochondrial"/>
    <property type="match status" value="1"/>
</dbReference>
<dbReference type="GO" id="GO:0005737">
    <property type="term" value="C:cytoplasm"/>
    <property type="evidence" value="ECO:0007669"/>
    <property type="project" value="UniProtKB-SubCell"/>
</dbReference>
<dbReference type="InterPro" id="IPR008971">
    <property type="entry name" value="HSP40/DnaJ_pept-bd"/>
</dbReference>
<keyword evidence="8 9" id="KW-0143">Chaperone</keyword>
<dbReference type="PANTHER" id="PTHR43096">
    <property type="entry name" value="DNAJ HOMOLOG 1, MITOCHONDRIAL-RELATED"/>
    <property type="match status" value="1"/>
</dbReference>
<dbReference type="NCBIfam" id="TIGR02349">
    <property type="entry name" value="DnaJ_bact"/>
    <property type="match status" value="1"/>
</dbReference>
<dbReference type="CDD" id="cd10719">
    <property type="entry name" value="DnaJ_zf"/>
    <property type="match status" value="1"/>
</dbReference>
<feature type="zinc finger region" description="CR-type" evidence="10">
    <location>
        <begin position="145"/>
        <end position="224"/>
    </location>
</feature>
<keyword evidence="4 9" id="KW-0677">Repeat</keyword>